<dbReference type="EMBL" id="KZ825544">
    <property type="protein sequence ID" value="PYI28669.1"/>
    <property type="molecule type" value="Genomic_DNA"/>
</dbReference>
<feature type="region of interest" description="Disordered" evidence="1">
    <location>
        <begin position="145"/>
        <end position="165"/>
    </location>
</feature>
<evidence type="ECO:0000256" key="2">
    <source>
        <dbReference type="SAM" id="Phobius"/>
    </source>
</evidence>
<keyword evidence="3" id="KW-0732">Signal</keyword>
<evidence type="ECO:0000313" key="4">
    <source>
        <dbReference type="EMBL" id="PYI28669.1"/>
    </source>
</evidence>
<proteinExistence type="predicted"/>
<keyword evidence="2" id="KW-1133">Transmembrane helix</keyword>
<reference evidence="4 5" key="1">
    <citation type="submission" date="2018-02" db="EMBL/GenBank/DDBJ databases">
        <title>The genomes of Aspergillus section Nigri reveals drivers in fungal speciation.</title>
        <authorList>
            <consortium name="DOE Joint Genome Institute"/>
            <person name="Vesth T.C."/>
            <person name="Nybo J."/>
            <person name="Theobald S."/>
            <person name="Brandl J."/>
            <person name="Frisvad J.C."/>
            <person name="Nielsen K.F."/>
            <person name="Lyhne E.K."/>
            <person name="Kogle M.E."/>
            <person name="Kuo A."/>
            <person name="Riley R."/>
            <person name="Clum A."/>
            <person name="Nolan M."/>
            <person name="Lipzen A."/>
            <person name="Salamov A."/>
            <person name="Henrissat B."/>
            <person name="Wiebenga A."/>
            <person name="De vries R.P."/>
            <person name="Grigoriev I.V."/>
            <person name="Mortensen U.H."/>
            <person name="Andersen M.R."/>
            <person name="Baker S.E."/>
        </authorList>
    </citation>
    <scope>NUCLEOTIDE SEQUENCE [LARGE SCALE GENOMIC DNA]</scope>
    <source>
        <strain evidence="4 5">CBS 114.80</strain>
    </source>
</reference>
<protein>
    <recommendedName>
        <fullName evidence="6">GPI transamidase component PIG-S</fullName>
    </recommendedName>
</protein>
<accession>A0A2V5HW25</accession>
<sequence>MITHKGNSSKLLLFFGLLASTISPTQAVGILLPRSSDTCPSDYTHCSSSGLPSTFCCPSSSTCISLDDGSSAICCPAGQSCDYIEPITCDVQLQNATAHPKNSVHTTRLDDSLAKCGSKCCPFGYTCTGDSLCSMDTSTASTATASSSSAASTSPSTTTSSSSFATAISATDPRVSQSSAADNTNTTTNATATQLRKCPQYPTAAVLAGFFPGALLGVSATLLALLLYRHHRRKNLPPSAKVAQFTHRSSKGTLIGISSPMPSEETAYRTDFLLRRTQSRASKATTASGSRARSRSRSRSMIQKTGGRVRSLFNPHNPGSVATYSAAPVIPALPRTESIRVYTPPGVFATTGVLKPDAYPTNPRAMEAFSEDSEGGSGGGGLSRGNSRLGSQRR</sequence>
<evidence type="ECO:0008006" key="6">
    <source>
        <dbReference type="Google" id="ProtNLM"/>
    </source>
</evidence>
<dbReference type="AlphaFoldDB" id="A0A2V5HW25"/>
<feature type="transmembrane region" description="Helical" evidence="2">
    <location>
        <begin position="204"/>
        <end position="228"/>
    </location>
</feature>
<keyword evidence="2" id="KW-0812">Transmembrane</keyword>
<feature type="chain" id="PRO_5015870688" description="GPI transamidase component PIG-S" evidence="3">
    <location>
        <begin position="28"/>
        <end position="394"/>
    </location>
</feature>
<feature type="compositionally biased region" description="Low complexity" evidence="1">
    <location>
        <begin position="279"/>
        <end position="291"/>
    </location>
</feature>
<feature type="compositionally biased region" description="Low complexity" evidence="1">
    <location>
        <begin position="384"/>
        <end position="394"/>
    </location>
</feature>
<feature type="region of interest" description="Disordered" evidence="1">
    <location>
        <begin position="357"/>
        <end position="394"/>
    </location>
</feature>
<gene>
    <name evidence="4" type="ORF">BP00DRAFT_402511</name>
</gene>
<keyword evidence="5" id="KW-1185">Reference proteome</keyword>
<dbReference type="Proteomes" id="UP000248817">
    <property type="component" value="Unassembled WGS sequence"/>
</dbReference>
<keyword evidence="2" id="KW-0472">Membrane</keyword>
<organism evidence="4 5">
    <name type="scientific">Aspergillus indologenus CBS 114.80</name>
    <dbReference type="NCBI Taxonomy" id="1450541"/>
    <lineage>
        <taxon>Eukaryota</taxon>
        <taxon>Fungi</taxon>
        <taxon>Dikarya</taxon>
        <taxon>Ascomycota</taxon>
        <taxon>Pezizomycotina</taxon>
        <taxon>Eurotiomycetes</taxon>
        <taxon>Eurotiomycetidae</taxon>
        <taxon>Eurotiales</taxon>
        <taxon>Aspergillaceae</taxon>
        <taxon>Aspergillus</taxon>
        <taxon>Aspergillus subgen. Circumdati</taxon>
    </lineage>
</organism>
<name>A0A2V5HW25_9EURO</name>
<evidence type="ECO:0000313" key="5">
    <source>
        <dbReference type="Proteomes" id="UP000248817"/>
    </source>
</evidence>
<feature type="region of interest" description="Disordered" evidence="1">
    <location>
        <begin position="278"/>
        <end position="315"/>
    </location>
</feature>
<evidence type="ECO:0000256" key="3">
    <source>
        <dbReference type="SAM" id="SignalP"/>
    </source>
</evidence>
<evidence type="ECO:0000256" key="1">
    <source>
        <dbReference type="SAM" id="MobiDB-lite"/>
    </source>
</evidence>
<feature type="signal peptide" evidence="3">
    <location>
        <begin position="1"/>
        <end position="27"/>
    </location>
</feature>